<name>A0AA39TD11_ACESA</name>
<dbReference type="EMBL" id="JAUESC010000002">
    <property type="protein sequence ID" value="KAK0605393.1"/>
    <property type="molecule type" value="Genomic_DNA"/>
</dbReference>
<dbReference type="Proteomes" id="UP001168877">
    <property type="component" value="Unassembled WGS sequence"/>
</dbReference>
<evidence type="ECO:0000313" key="2">
    <source>
        <dbReference type="Proteomes" id="UP001168877"/>
    </source>
</evidence>
<protein>
    <submittedName>
        <fullName evidence="1">Uncharacterized protein</fullName>
    </submittedName>
</protein>
<proteinExistence type="predicted"/>
<reference evidence="1" key="1">
    <citation type="journal article" date="2022" name="Plant J.">
        <title>Strategies of tolerance reflected in two North American maple genomes.</title>
        <authorList>
            <person name="McEvoy S.L."/>
            <person name="Sezen U.U."/>
            <person name="Trouern-Trend A."/>
            <person name="McMahon S.M."/>
            <person name="Schaberg P.G."/>
            <person name="Yang J."/>
            <person name="Wegrzyn J.L."/>
            <person name="Swenson N.G."/>
        </authorList>
    </citation>
    <scope>NUCLEOTIDE SEQUENCE</scope>
    <source>
        <strain evidence="1">NS2018</strain>
    </source>
</reference>
<accession>A0AA39TD11</accession>
<dbReference type="AlphaFoldDB" id="A0AA39TD11"/>
<reference evidence="1" key="2">
    <citation type="submission" date="2023-06" db="EMBL/GenBank/DDBJ databases">
        <authorList>
            <person name="Swenson N.G."/>
            <person name="Wegrzyn J.L."/>
            <person name="Mcevoy S.L."/>
        </authorList>
    </citation>
    <scope>NUCLEOTIDE SEQUENCE</scope>
    <source>
        <strain evidence="1">NS2018</strain>
        <tissue evidence="1">Leaf</tissue>
    </source>
</reference>
<gene>
    <name evidence="1" type="ORF">LWI29_026231</name>
</gene>
<keyword evidence="2" id="KW-1185">Reference proteome</keyword>
<comment type="caution">
    <text evidence="1">The sequence shown here is derived from an EMBL/GenBank/DDBJ whole genome shotgun (WGS) entry which is preliminary data.</text>
</comment>
<sequence length="109" mass="11382">MSFDWSQGVFVAVRGRYQGSGLAGDSVSACPVAHCQAASSTISFFMLAAFLQVFYWGNPASPCASGSFFIPCELEARAGGSPYGAGGASELQGVHLRRTAQVVGWHCKG</sequence>
<evidence type="ECO:0000313" key="1">
    <source>
        <dbReference type="EMBL" id="KAK0605393.1"/>
    </source>
</evidence>
<organism evidence="1 2">
    <name type="scientific">Acer saccharum</name>
    <name type="common">Sugar maple</name>
    <dbReference type="NCBI Taxonomy" id="4024"/>
    <lineage>
        <taxon>Eukaryota</taxon>
        <taxon>Viridiplantae</taxon>
        <taxon>Streptophyta</taxon>
        <taxon>Embryophyta</taxon>
        <taxon>Tracheophyta</taxon>
        <taxon>Spermatophyta</taxon>
        <taxon>Magnoliopsida</taxon>
        <taxon>eudicotyledons</taxon>
        <taxon>Gunneridae</taxon>
        <taxon>Pentapetalae</taxon>
        <taxon>rosids</taxon>
        <taxon>malvids</taxon>
        <taxon>Sapindales</taxon>
        <taxon>Sapindaceae</taxon>
        <taxon>Hippocastanoideae</taxon>
        <taxon>Acereae</taxon>
        <taxon>Acer</taxon>
    </lineage>
</organism>